<dbReference type="GO" id="GO:0044183">
    <property type="term" value="F:protein folding chaperone"/>
    <property type="evidence" value="ECO:0007669"/>
    <property type="project" value="EnsemblFungi"/>
</dbReference>
<proteinExistence type="predicted"/>
<keyword evidence="2 3" id="KW-0040">ANK repeat</keyword>
<evidence type="ECO:0000256" key="2">
    <source>
        <dbReference type="ARBA" id="ARBA00023043"/>
    </source>
</evidence>
<protein>
    <submittedName>
        <fullName evidence="4">Related to 26s proteasome subunit p28</fullName>
    </submittedName>
</protein>
<keyword evidence="4" id="KW-0647">Proteasome</keyword>
<dbReference type="PANTHER" id="PTHR24198">
    <property type="entry name" value="ANKYRIN REPEAT AND PROTEIN KINASE DOMAIN-CONTAINING PROTEIN"/>
    <property type="match status" value="1"/>
</dbReference>
<dbReference type="Gene3D" id="1.25.40.20">
    <property type="entry name" value="Ankyrin repeat-containing domain"/>
    <property type="match status" value="2"/>
</dbReference>
<keyword evidence="1" id="KW-0677">Repeat</keyword>
<organism evidence="4 5">
    <name type="scientific">Phialocephala subalpina</name>
    <dbReference type="NCBI Taxonomy" id="576137"/>
    <lineage>
        <taxon>Eukaryota</taxon>
        <taxon>Fungi</taxon>
        <taxon>Dikarya</taxon>
        <taxon>Ascomycota</taxon>
        <taxon>Pezizomycotina</taxon>
        <taxon>Leotiomycetes</taxon>
        <taxon>Helotiales</taxon>
        <taxon>Mollisiaceae</taxon>
        <taxon>Phialocephala</taxon>
        <taxon>Phialocephala fortinii species complex</taxon>
    </lineage>
</organism>
<dbReference type="STRING" id="576137.A0A1L7X7X7"/>
<evidence type="ECO:0000313" key="5">
    <source>
        <dbReference type="Proteomes" id="UP000184330"/>
    </source>
</evidence>
<feature type="repeat" description="ANK" evidence="3">
    <location>
        <begin position="176"/>
        <end position="208"/>
    </location>
</feature>
<dbReference type="Pfam" id="PF12796">
    <property type="entry name" value="Ank_2"/>
    <property type="match status" value="2"/>
</dbReference>
<feature type="repeat" description="ANK" evidence="3">
    <location>
        <begin position="74"/>
        <end position="107"/>
    </location>
</feature>
<dbReference type="OrthoDB" id="539213at2759"/>
<dbReference type="InterPro" id="IPR036770">
    <property type="entry name" value="Ankyrin_rpt-contain_sf"/>
</dbReference>
<dbReference type="GO" id="GO:0000502">
    <property type="term" value="C:proteasome complex"/>
    <property type="evidence" value="ECO:0007669"/>
    <property type="project" value="UniProtKB-KW"/>
</dbReference>
<evidence type="ECO:0000313" key="4">
    <source>
        <dbReference type="EMBL" id="CZR61116.1"/>
    </source>
</evidence>
<feature type="repeat" description="ANK" evidence="3">
    <location>
        <begin position="143"/>
        <end position="175"/>
    </location>
</feature>
<dbReference type="GO" id="GO:0005634">
    <property type="term" value="C:nucleus"/>
    <property type="evidence" value="ECO:0007669"/>
    <property type="project" value="EnsemblFungi"/>
</dbReference>
<dbReference type="GO" id="GO:0005829">
    <property type="term" value="C:cytosol"/>
    <property type="evidence" value="ECO:0007669"/>
    <property type="project" value="EnsemblFungi"/>
</dbReference>
<keyword evidence="5" id="KW-1185">Reference proteome</keyword>
<dbReference type="GO" id="GO:1904855">
    <property type="term" value="F:proteasome regulatory particle binding"/>
    <property type="evidence" value="ECO:0007669"/>
    <property type="project" value="EnsemblFungi"/>
</dbReference>
<dbReference type="SMART" id="SM00248">
    <property type="entry name" value="ANK"/>
    <property type="match status" value="6"/>
</dbReference>
<evidence type="ECO:0000256" key="3">
    <source>
        <dbReference type="PROSITE-ProRule" id="PRU00023"/>
    </source>
</evidence>
<dbReference type="PROSITE" id="PS50297">
    <property type="entry name" value="ANK_REP_REGION"/>
    <property type="match status" value="3"/>
</dbReference>
<dbReference type="InterPro" id="IPR002110">
    <property type="entry name" value="Ankyrin_rpt"/>
</dbReference>
<dbReference type="EMBL" id="FJOG01000017">
    <property type="protein sequence ID" value="CZR61116.1"/>
    <property type="molecule type" value="Genomic_DNA"/>
</dbReference>
<name>A0A1L7X7X7_9HELO</name>
<reference evidence="4 5" key="1">
    <citation type="submission" date="2016-03" db="EMBL/GenBank/DDBJ databases">
        <authorList>
            <person name="Ploux O."/>
        </authorList>
    </citation>
    <scope>NUCLEOTIDE SEQUENCE [LARGE SCALE GENOMIC DNA]</scope>
    <source>
        <strain evidence="4 5">UAMH 11012</strain>
    </source>
</reference>
<dbReference type="AlphaFoldDB" id="A0A1L7X7X7"/>
<sequence length="251" mass="27228">MATEEPSKFAIHEAARDGRTSVVESLLAANPKLAERRDDDERLPIHWAVSYGHLDIAILLANTKNFDPDVQDGSGWTPLMIAASLKEPDELVDLLLRKEADVNAKNFAGQTVLHFVASKKNIDLARRLLDHKPPASARVKDRRGQYAIHRAAAIGSAPMVELLLKNKSPLNATDAVGQTPLHHAIAEGHGDTAVALLKAGAETDKKDVDGCLPIDLAPDSAVSLPNKSLCEHKLTINRSENTSQDTQKRKA</sequence>
<dbReference type="Proteomes" id="UP000184330">
    <property type="component" value="Unassembled WGS sequence"/>
</dbReference>
<evidence type="ECO:0000256" key="1">
    <source>
        <dbReference type="ARBA" id="ARBA00022737"/>
    </source>
</evidence>
<dbReference type="GO" id="GO:0070682">
    <property type="term" value="P:proteasome regulatory particle assembly"/>
    <property type="evidence" value="ECO:0007669"/>
    <property type="project" value="EnsemblFungi"/>
</dbReference>
<dbReference type="PROSITE" id="PS50088">
    <property type="entry name" value="ANK_REPEAT"/>
    <property type="match status" value="3"/>
</dbReference>
<dbReference type="PANTHER" id="PTHR24198:SF165">
    <property type="entry name" value="ANKYRIN REPEAT-CONTAINING PROTEIN-RELATED"/>
    <property type="match status" value="1"/>
</dbReference>
<dbReference type="SUPFAM" id="SSF48403">
    <property type="entry name" value="Ankyrin repeat"/>
    <property type="match status" value="1"/>
</dbReference>
<accession>A0A1L7X7X7</accession>
<gene>
    <name evidence="4" type="ORF">PAC_11012</name>
</gene>